<dbReference type="SUPFAM" id="SSF117074">
    <property type="entry name" value="Hypothetical protein PA1324"/>
    <property type="match status" value="1"/>
</dbReference>
<reference evidence="4" key="1">
    <citation type="journal article" date="2014" name="Front. Microbiol.">
        <title>High frequency of phylogenetically diverse reductive dehalogenase-homologous genes in deep subseafloor sedimentary metagenomes.</title>
        <authorList>
            <person name="Kawai M."/>
            <person name="Futagami T."/>
            <person name="Toyoda A."/>
            <person name="Takaki Y."/>
            <person name="Nishi S."/>
            <person name="Hori S."/>
            <person name="Arai W."/>
            <person name="Tsubouchi T."/>
            <person name="Morono Y."/>
            <person name="Uchiyama I."/>
            <person name="Ito T."/>
            <person name="Fujiyama A."/>
            <person name="Inagaki F."/>
            <person name="Takami H."/>
        </authorList>
    </citation>
    <scope>NUCLEOTIDE SEQUENCE</scope>
    <source>
        <strain evidence="4">Expedition CK06-06</strain>
    </source>
</reference>
<keyword evidence="2" id="KW-0378">Hydrolase</keyword>
<dbReference type="PROSITE" id="PS51829">
    <property type="entry name" value="P_HOMO_B"/>
    <property type="match status" value="1"/>
</dbReference>
<comment type="caution">
    <text evidence="4">The sequence shown here is derived from an EMBL/GenBank/DDBJ whole genome shotgun (WGS) entry which is preliminary data.</text>
</comment>
<proteinExistence type="predicted"/>
<dbReference type="InterPro" id="IPR013783">
    <property type="entry name" value="Ig-like_fold"/>
</dbReference>
<dbReference type="SUPFAM" id="SSF49785">
    <property type="entry name" value="Galactose-binding domain-like"/>
    <property type="match status" value="1"/>
</dbReference>
<accession>X0YJE6</accession>
<evidence type="ECO:0000313" key="4">
    <source>
        <dbReference type="EMBL" id="GAG36911.1"/>
    </source>
</evidence>
<gene>
    <name evidence="4" type="ORF">S01H1_69053</name>
</gene>
<evidence type="ECO:0000256" key="1">
    <source>
        <dbReference type="ARBA" id="ARBA00022670"/>
    </source>
</evidence>
<organism evidence="4">
    <name type="scientific">marine sediment metagenome</name>
    <dbReference type="NCBI Taxonomy" id="412755"/>
    <lineage>
        <taxon>unclassified sequences</taxon>
        <taxon>metagenomes</taxon>
        <taxon>ecological metagenomes</taxon>
    </lineage>
</organism>
<dbReference type="GO" id="GO:0004252">
    <property type="term" value="F:serine-type endopeptidase activity"/>
    <property type="evidence" value="ECO:0007669"/>
    <property type="project" value="InterPro"/>
</dbReference>
<dbReference type="InterPro" id="IPR002884">
    <property type="entry name" value="P_dom"/>
</dbReference>
<feature type="non-terminal residue" evidence="4">
    <location>
        <position position="1"/>
    </location>
</feature>
<dbReference type="Gene3D" id="2.60.120.260">
    <property type="entry name" value="Galactose-binding domain-like"/>
    <property type="match status" value="1"/>
</dbReference>
<evidence type="ECO:0000256" key="2">
    <source>
        <dbReference type="ARBA" id="ARBA00022801"/>
    </source>
</evidence>
<feature type="domain" description="P/Homo B" evidence="3">
    <location>
        <begin position="131"/>
        <end position="247"/>
    </location>
</feature>
<dbReference type="GO" id="GO:0006508">
    <property type="term" value="P:proteolysis"/>
    <property type="evidence" value="ECO:0007669"/>
    <property type="project" value="UniProtKB-KW"/>
</dbReference>
<keyword evidence="1" id="KW-0645">Protease</keyword>
<protein>
    <recommendedName>
        <fullName evidence="3">P/Homo B domain-containing protein</fullName>
    </recommendedName>
</protein>
<evidence type="ECO:0000259" key="3">
    <source>
        <dbReference type="PROSITE" id="PS51829"/>
    </source>
</evidence>
<dbReference type="Gene3D" id="2.60.40.10">
    <property type="entry name" value="Immunoglobulins"/>
    <property type="match status" value="1"/>
</dbReference>
<dbReference type="AlphaFoldDB" id="X0YJE6"/>
<dbReference type="Pfam" id="PF01483">
    <property type="entry name" value="P_proprotein"/>
    <property type="match status" value="1"/>
</dbReference>
<sequence>DAYGLKGLGEAGLDIWSVFLDTDGDGVHDDGEPIRTTTNGGMYNFGNLPAGDYTLVVPRPLGFEVTHPADAVGNSVAVQGLQIGQFRTVDFGVSPPVTVSGQCYNDVDLDGEVEAGEVGVSGLTVYVDQDRNGIRNTHAFNTSTGPPFSIEDFATGSSTITVPTSGTPIADVNVRVAINHPYVGDLEAWVVSPVGTRVLLFSGVGGSGDNFNATFLDDEAASYIADVDSGDAPFTGRYYPEGLLSDF</sequence>
<feature type="non-terminal residue" evidence="4">
    <location>
        <position position="247"/>
    </location>
</feature>
<dbReference type="InterPro" id="IPR008979">
    <property type="entry name" value="Galactose-bd-like_sf"/>
</dbReference>
<name>X0YJE6_9ZZZZ</name>
<dbReference type="EMBL" id="BARS01045818">
    <property type="protein sequence ID" value="GAG36911.1"/>
    <property type="molecule type" value="Genomic_DNA"/>
</dbReference>